<protein>
    <recommendedName>
        <fullName evidence="2">HNH nuclease domain-containing protein</fullName>
    </recommendedName>
</protein>
<feature type="compositionally biased region" description="Basic residues" evidence="1">
    <location>
        <begin position="305"/>
        <end position="314"/>
    </location>
</feature>
<dbReference type="Pfam" id="PF13391">
    <property type="entry name" value="HNH_2"/>
    <property type="match status" value="1"/>
</dbReference>
<dbReference type="InterPro" id="IPR003615">
    <property type="entry name" value="HNH_nuc"/>
</dbReference>
<organism evidence="3">
    <name type="scientific">uncultured organism</name>
    <dbReference type="NCBI Taxonomy" id="155900"/>
    <lineage>
        <taxon>unclassified sequences</taxon>
        <taxon>environmental samples</taxon>
    </lineage>
</organism>
<feature type="domain" description="HNH nuclease" evidence="2">
    <location>
        <begin position="214"/>
        <end position="263"/>
    </location>
</feature>
<accession>A0A5B8RG30</accession>
<evidence type="ECO:0000259" key="2">
    <source>
        <dbReference type="Pfam" id="PF13391"/>
    </source>
</evidence>
<proteinExistence type="predicted"/>
<dbReference type="AlphaFoldDB" id="A0A5B8RG30"/>
<feature type="region of interest" description="Disordered" evidence="1">
    <location>
        <begin position="294"/>
        <end position="314"/>
    </location>
</feature>
<feature type="compositionally biased region" description="Basic and acidic residues" evidence="1">
    <location>
        <begin position="294"/>
        <end position="304"/>
    </location>
</feature>
<evidence type="ECO:0000256" key="1">
    <source>
        <dbReference type="SAM" id="MobiDB-lite"/>
    </source>
</evidence>
<sequence>MSVETELARIGNDRITRHALVHIYTESLRYLLDRASRAVIVRFHGRHLRLMFARLVVLTLEGAECWITTDPACRSRLETLRSWQWDRQSYPRYRRPPSLNGYYDPNWDNGTEWAVIGHAHQRYLDEVMAGHANPDPRSLRHHRQDVADHLLAHAMRAPAGERPLPDMKPEPDSPEPAFAFNEVDTRIPVPATIVRRTGQPRFRETLIRVYTGRCAFSGCAVPQALEAAHIVPYRGRETDHVQNGLLLRRDLHALFDHGLIGVDERTMKILVDASLAHTEYAVFAGQPVLLPKRSADEPSKEALKAHRQRSSLNE</sequence>
<name>A0A5B8RG30_9ZZZZ</name>
<gene>
    <name evidence="3" type="ORF">KBTEX_02803</name>
</gene>
<reference evidence="3" key="1">
    <citation type="submission" date="2019-06" db="EMBL/GenBank/DDBJ databases">
        <authorList>
            <person name="Murdoch R.W."/>
            <person name="Fathepure B."/>
        </authorList>
    </citation>
    <scope>NUCLEOTIDE SEQUENCE</scope>
</reference>
<evidence type="ECO:0000313" key="3">
    <source>
        <dbReference type="EMBL" id="QEA06464.1"/>
    </source>
</evidence>
<dbReference type="EMBL" id="MN079145">
    <property type="protein sequence ID" value="QEA06464.1"/>
    <property type="molecule type" value="Genomic_DNA"/>
</dbReference>